<dbReference type="OrthoDB" id="9806388at2"/>
<dbReference type="InterPro" id="IPR050659">
    <property type="entry name" value="Peptidase_M24B"/>
</dbReference>
<dbReference type="Gene3D" id="3.40.350.10">
    <property type="entry name" value="Creatinase/prolidase N-terminal domain"/>
    <property type="match status" value="1"/>
</dbReference>
<dbReference type="Pfam" id="PF00557">
    <property type="entry name" value="Peptidase_M24"/>
    <property type="match status" value="1"/>
</dbReference>
<dbReference type="Proteomes" id="UP000186102">
    <property type="component" value="Unassembled WGS sequence"/>
</dbReference>
<keyword evidence="3" id="KW-1185">Reference proteome</keyword>
<evidence type="ECO:0000313" key="3">
    <source>
        <dbReference type="Proteomes" id="UP000186102"/>
    </source>
</evidence>
<dbReference type="GO" id="GO:0004177">
    <property type="term" value="F:aminopeptidase activity"/>
    <property type="evidence" value="ECO:0007669"/>
    <property type="project" value="UniProtKB-KW"/>
</dbReference>
<reference evidence="2 3" key="1">
    <citation type="submission" date="2016-09" db="EMBL/GenBank/DDBJ databases">
        <title>Complete genome of Desulfosporosinus sp. OL.</title>
        <authorList>
            <person name="Mardanov A."/>
            <person name="Beletsky A."/>
            <person name="Panova A."/>
            <person name="Karnachuk O."/>
            <person name="Ravin N."/>
        </authorList>
    </citation>
    <scope>NUCLEOTIDE SEQUENCE [LARGE SCALE GENOMIC DNA]</scope>
    <source>
        <strain evidence="2 3">OL</strain>
    </source>
</reference>
<evidence type="ECO:0000259" key="1">
    <source>
        <dbReference type="Pfam" id="PF00557"/>
    </source>
</evidence>
<sequence length="408" mass="45659">MRLGTKGMMGVDYEERINFDRMRKDRVQKIKDEMEKTDLDCLLLFDSGNKRYATSTAVASPEVDNMGRYAIIPRTGEPYIFGFGSESAAERLNCPWIADRSLPAHTTMFGALPREWGLYKNFVSDLKMVLNKNGINEKAHIGVDQLDSQLIMVLQEEGFRLGDGQNVMLDARSIKTMDEIMIMQNAAATVDAAFYKVAQFIRPGVRENEIQAVAAHELHRLGGQWVINVQVTSGSRTHPHPHLSSDRLIQPGDLIFADIVTLLNGYHTCYYRTLCCGKPTQKQKEIYGRAYEMLYKGINAAQVGATTADIVKQWPTCDYWGFNNEAEAFGLAFAHGLGVGLWERPMVSRSFSIDHPVELKEGMVLAFETYDGEGTDGARIEDEVVITNEGPQVISKFPSDELIACPIL</sequence>
<dbReference type="Gene3D" id="3.90.230.10">
    <property type="entry name" value="Creatinase/methionine aminopeptidase superfamily"/>
    <property type="match status" value="1"/>
</dbReference>
<dbReference type="RefSeq" id="WP_083642361.1">
    <property type="nucleotide sequence ID" value="NZ_MLBF01000007.1"/>
</dbReference>
<dbReference type="SUPFAM" id="SSF53092">
    <property type="entry name" value="Creatinase/prolidase N-terminal domain"/>
    <property type="match status" value="1"/>
</dbReference>
<dbReference type="CDD" id="cd01066">
    <property type="entry name" value="APP_MetAP"/>
    <property type="match status" value="1"/>
</dbReference>
<keyword evidence="2" id="KW-0031">Aminopeptidase</keyword>
<dbReference type="AlphaFoldDB" id="A0A1Q8QZK3"/>
<keyword evidence="2" id="KW-0378">Hydrolase</keyword>
<comment type="caution">
    <text evidence="2">The sequence shown here is derived from an EMBL/GenBank/DDBJ whole genome shotgun (WGS) entry which is preliminary data.</text>
</comment>
<dbReference type="SUPFAM" id="SSF55920">
    <property type="entry name" value="Creatinase/aminopeptidase"/>
    <property type="match status" value="1"/>
</dbReference>
<gene>
    <name evidence="2" type="ORF">DSOL_1482</name>
</gene>
<dbReference type="InterPro" id="IPR000994">
    <property type="entry name" value="Pept_M24"/>
</dbReference>
<dbReference type="PANTHER" id="PTHR46112:SF2">
    <property type="entry name" value="XAA-PRO AMINOPEPTIDASE P-RELATED"/>
    <property type="match status" value="1"/>
</dbReference>
<dbReference type="InterPro" id="IPR029149">
    <property type="entry name" value="Creatin/AminoP/Spt16_N"/>
</dbReference>
<dbReference type="InterPro" id="IPR036005">
    <property type="entry name" value="Creatinase/aminopeptidase-like"/>
</dbReference>
<proteinExistence type="predicted"/>
<evidence type="ECO:0000313" key="2">
    <source>
        <dbReference type="EMBL" id="OLN32731.1"/>
    </source>
</evidence>
<dbReference type="STRING" id="1888891.DSOL_1482"/>
<keyword evidence="2" id="KW-0645">Protease</keyword>
<protein>
    <submittedName>
        <fullName evidence="2">Aminopeptidase YpdF (MP-, MA-, MS-, AP-, NP-specific)</fullName>
    </submittedName>
</protein>
<dbReference type="EMBL" id="MLBF01000007">
    <property type="protein sequence ID" value="OLN32731.1"/>
    <property type="molecule type" value="Genomic_DNA"/>
</dbReference>
<feature type="domain" description="Peptidase M24" evidence="1">
    <location>
        <begin position="183"/>
        <end position="388"/>
    </location>
</feature>
<dbReference type="PANTHER" id="PTHR46112">
    <property type="entry name" value="AMINOPEPTIDASE"/>
    <property type="match status" value="1"/>
</dbReference>
<organism evidence="2 3">
    <name type="scientific">Desulfosporosinus metallidurans</name>
    <dbReference type="NCBI Taxonomy" id="1888891"/>
    <lineage>
        <taxon>Bacteria</taxon>
        <taxon>Bacillati</taxon>
        <taxon>Bacillota</taxon>
        <taxon>Clostridia</taxon>
        <taxon>Eubacteriales</taxon>
        <taxon>Desulfitobacteriaceae</taxon>
        <taxon>Desulfosporosinus</taxon>
    </lineage>
</organism>
<name>A0A1Q8QZK3_9FIRM</name>
<accession>A0A1Q8QZK3</accession>